<keyword evidence="2" id="KW-1185">Reference proteome</keyword>
<dbReference type="Proteomes" id="UP001057402">
    <property type="component" value="Chromosome 3"/>
</dbReference>
<sequence length="823" mass="88348">MDSQTIPSHRGIKEAKRFLSPTSDESMRNSAALSSKTGSLSYAPTLDTMRDTKVVLSDLASSRSALEYTSKTSEASTSPRIAPPPLPRSNFVLSADSAADSKEPLAQPLTSHIDGVLDSSAADSVVDKIKSDSPPPSPAALHPEVKTDANRMDIHKDNCVHVQPPLLPEQLTSMPPPPPVTPPPPPCLPFLSALPPPPPPPGLPSSSGQPPPLPTIPLLSAPSPPPPPPSPPSSSAPLPSPIPLGPPSSPPPPPPGLLPSPLFQPPPPAPPPPFAPPPSAPPPPFAPPLSAPPPPVPPPSPVPPTLRAEPASPPPPPLWPGQSVETKSLSPAPPPPPLAPNSQSPPSVPPPLPFLSGKGDPQSGLKANSSIGSPSPPPPLGSFGSAKGRPLSRSLNPKGSTNKRLKPLHWLKLSRAVQGSIWVETQKFGEAANALEIDMLELENLFSASVPAANQSRKTGKGGSDGRKADRVQLIDHRRAYNCEIMLSKVKVPLHELMSSVLALEDSALDIDQVENLVKFCPTKEEMELLKGYTRDKDQLGRCEEFFMELMKVPRVESKLRVFSFKMQFITQGRKVADLRKSLTIVNSSVDEIKNSIKLKRIMQTILSLGNALNQGTARGSAVGFRLDSLLKLTDTRARNNRKTLMHYLCKSLFLRVLQVLADKLPEVLEFSRHLANLEPAAKIQLKFLAEEMQAVSKGLEKVMQELTLSENDGAISENFCQTLKNFLRFAEAEVRSLASLYSGVGRNVDSLVLYFGEDPARCPFEQVVSTLLNFVRMFKKAHEDNAKQLELDMKKAAESDRSHLGAPGKGADYSMQTPPLAS</sequence>
<name>A0ACB9RMI6_9MYRT</name>
<gene>
    <name evidence="1" type="ORF">MLD38_006311</name>
</gene>
<evidence type="ECO:0000313" key="2">
    <source>
        <dbReference type="Proteomes" id="UP001057402"/>
    </source>
</evidence>
<evidence type="ECO:0000313" key="1">
    <source>
        <dbReference type="EMBL" id="KAI4380084.1"/>
    </source>
</evidence>
<proteinExistence type="predicted"/>
<comment type="caution">
    <text evidence="1">The sequence shown here is derived from an EMBL/GenBank/DDBJ whole genome shotgun (WGS) entry which is preliminary data.</text>
</comment>
<reference evidence="2" key="1">
    <citation type="journal article" date="2023" name="Front. Plant Sci.">
        <title>Chromosomal-level genome assembly of Melastoma candidum provides insights into trichome evolution.</title>
        <authorList>
            <person name="Zhong Y."/>
            <person name="Wu W."/>
            <person name="Sun C."/>
            <person name="Zou P."/>
            <person name="Liu Y."/>
            <person name="Dai S."/>
            <person name="Zhou R."/>
        </authorList>
    </citation>
    <scope>NUCLEOTIDE SEQUENCE [LARGE SCALE GENOMIC DNA]</scope>
</reference>
<accession>A0ACB9RMI6</accession>
<dbReference type="EMBL" id="CM042882">
    <property type="protein sequence ID" value="KAI4380084.1"/>
    <property type="molecule type" value="Genomic_DNA"/>
</dbReference>
<protein>
    <submittedName>
        <fullName evidence="1">Uncharacterized protein</fullName>
    </submittedName>
</protein>
<organism evidence="1 2">
    <name type="scientific">Melastoma candidum</name>
    <dbReference type="NCBI Taxonomy" id="119954"/>
    <lineage>
        <taxon>Eukaryota</taxon>
        <taxon>Viridiplantae</taxon>
        <taxon>Streptophyta</taxon>
        <taxon>Embryophyta</taxon>
        <taxon>Tracheophyta</taxon>
        <taxon>Spermatophyta</taxon>
        <taxon>Magnoliopsida</taxon>
        <taxon>eudicotyledons</taxon>
        <taxon>Gunneridae</taxon>
        <taxon>Pentapetalae</taxon>
        <taxon>rosids</taxon>
        <taxon>malvids</taxon>
        <taxon>Myrtales</taxon>
        <taxon>Melastomataceae</taxon>
        <taxon>Melastomatoideae</taxon>
        <taxon>Melastomateae</taxon>
        <taxon>Melastoma</taxon>
    </lineage>
</organism>